<gene>
    <name evidence="2" type="ORF">FRX31_035107</name>
</gene>
<evidence type="ECO:0000256" key="1">
    <source>
        <dbReference type="SAM" id="MobiDB-lite"/>
    </source>
</evidence>
<evidence type="ECO:0000313" key="3">
    <source>
        <dbReference type="Proteomes" id="UP000554482"/>
    </source>
</evidence>
<feature type="non-terminal residue" evidence="2">
    <location>
        <position position="76"/>
    </location>
</feature>
<dbReference type="Proteomes" id="UP000554482">
    <property type="component" value="Unassembled WGS sequence"/>
</dbReference>
<dbReference type="EMBL" id="JABWDY010044241">
    <property type="protein sequence ID" value="KAF5175306.1"/>
    <property type="molecule type" value="Genomic_DNA"/>
</dbReference>
<dbReference type="OrthoDB" id="66620at2759"/>
<organism evidence="2 3">
    <name type="scientific">Thalictrum thalictroides</name>
    <name type="common">Rue-anemone</name>
    <name type="synonym">Anemone thalictroides</name>
    <dbReference type="NCBI Taxonomy" id="46969"/>
    <lineage>
        <taxon>Eukaryota</taxon>
        <taxon>Viridiplantae</taxon>
        <taxon>Streptophyta</taxon>
        <taxon>Embryophyta</taxon>
        <taxon>Tracheophyta</taxon>
        <taxon>Spermatophyta</taxon>
        <taxon>Magnoliopsida</taxon>
        <taxon>Ranunculales</taxon>
        <taxon>Ranunculaceae</taxon>
        <taxon>Thalictroideae</taxon>
        <taxon>Thalictrum</taxon>
    </lineage>
</organism>
<comment type="caution">
    <text evidence="2">The sequence shown here is derived from an EMBL/GenBank/DDBJ whole genome shotgun (WGS) entry which is preliminary data.</text>
</comment>
<name>A0A7J6US05_THATH</name>
<accession>A0A7J6US05</accession>
<keyword evidence="3" id="KW-1185">Reference proteome</keyword>
<reference evidence="2 3" key="1">
    <citation type="submission" date="2020-06" db="EMBL/GenBank/DDBJ databases">
        <title>Transcriptomic and genomic resources for Thalictrum thalictroides and T. hernandezii: Facilitating candidate gene discovery in an emerging model plant lineage.</title>
        <authorList>
            <person name="Arias T."/>
            <person name="Riano-Pachon D.M."/>
            <person name="Di Stilio V.S."/>
        </authorList>
    </citation>
    <scope>NUCLEOTIDE SEQUENCE [LARGE SCALE GENOMIC DNA]</scope>
    <source>
        <strain evidence="3">cv. WT478/WT964</strain>
        <tissue evidence="2">Leaves</tissue>
    </source>
</reference>
<sequence length="76" mass="8565">IPPNNRPLNDDGEAQVSTEEEQKLVRKALISAYDKHIAAKLKDELCCSSITQSSHFHKKVQCPSRNDHHECTASHQ</sequence>
<protein>
    <submittedName>
        <fullName evidence="2">Uncharacterized protein</fullName>
    </submittedName>
</protein>
<proteinExistence type="predicted"/>
<feature type="region of interest" description="Disordered" evidence="1">
    <location>
        <begin position="1"/>
        <end position="20"/>
    </location>
</feature>
<dbReference type="AlphaFoldDB" id="A0A7J6US05"/>
<feature type="non-terminal residue" evidence="2">
    <location>
        <position position="1"/>
    </location>
</feature>
<evidence type="ECO:0000313" key="2">
    <source>
        <dbReference type="EMBL" id="KAF5175306.1"/>
    </source>
</evidence>